<dbReference type="EMBL" id="JAZDWU010000008">
    <property type="protein sequence ID" value="KAK9995134.1"/>
    <property type="molecule type" value="Genomic_DNA"/>
</dbReference>
<accession>A0AAW2CDZ9</accession>
<protein>
    <submittedName>
        <fullName evidence="2">Uncharacterized protein</fullName>
    </submittedName>
</protein>
<sequence length="67" mass="7570">MTSSDDVRMTSSDDVRMTSSDDVRMTSSKVSGAWQRMRYLSACRGDWISRFSSLEAKKHICGVGFVR</sequence>
<comment type="caution">
    <text evidence="2">The sequence shown here is derived from an EMBL/GenBank/DDBJ whole genome shotgun (WGS) entry which is preliminary data.</text>
</comment>
<evidence type="ECO:0000313" key="2">
    <source>
        <dbReference type="EMBL" id="KAK9995134.1"/>
    </source>
</evidence>
<gene>
    <name evidence="2" type="ORF">SO802_024837</name>
</gene>
<dbReference type="AlphaFoldDB" id="A0AAW2CDZ9"/>
<reference evidence="2 3" key="1">
    <citation type="submission" date="2024-01" db="EMBL/GenBank/DDBJ databases">
        <title>A telomere-to-telomere, gap-free genome of sweet tea (Lithocarpus litseifolius).</title>
        <authorList>
            <person name="Zhou J."/>
        </authorList>
    </citation>
    <scope>NUCLEOTIDE SEQUENCE [LARGE SCALE GENOMIC DNA]</scope>
    <source>
        <strain evidence="2">Zhou-2022a</strain>
        <tissue evidence="2">Leaf</tissue>
    </source>
</reference>
<organism evidence="2 3">
    <name type="scientific">Lithocarpus litseifolius</name>
    <dbReference type="NCBI Taxonomy" id="425828"/>
    <lineage>
        <taxon>Eukaryota</taxon>
        <taxon>Viridiplantae</taxon>
        <taxon>Streptophyta</taxon>
        <taxon>Embryophyta</taxon>
        <taxon>Tracheophyta</taxon>
        <taxon>Spermatophyta</taxon>
        <taxon>Magnoliopsida</taxon>
        <taxon>eudicotyledons</taxon>
        <taxon>Gunneridae</taxon>
        <taxon>Pentapetalae</taxon>
        <taxon>rosids</taxon>
        <taxon>fabids</taxon>
        <taxon>Fagales</taxon>
        <taxon>Fagaceae</taxon>
        <taxon>Lithocarpus</taxon>
    </lineage>
</organism>
<keyword evidence="3" id="KW-1185">Reference proteome</keyword>
<evidence type="ECO:0000256" key="1">
    <source>
        <dbReference type="SAM" id="MobiDB-lite"/>
    </source>
</evidence>
<dbReference type="Proteomes" id="UP001459277">
    <property type="component" value="Unassembled WGS sequence"/>
</dbReference>
<name>A0AAW2CDZ9_9ROSI</name>
<proteinExistence type="predicted"/>
<feature type="region of interest" description="Disordered" evidence="1">
    <location>
        <begin position="1"/>
        <end position="23"/>
    </location>
</feature>
<evidence type="ECO:0000313" key="3">
    <source>
        <dbReference type="Proteomes" id="UP001459277"/>
    </source>
</evidence>